<gene>
    <name evidence="15" type="ORF">ENI96_08210</name>
</gene>
<dbReference type="PANTHER" id="PTHR11839:SF5">
    <property type="entry name" value="ADP-RIBOSE PYROPHOSPHATASE"/>
    <property type="match status" value="1"/>
</dbReference>
<dbReference type="NCBIfam" id="TIGR00052">
    <property type="entry name" value="nudix-type nucleoside diphosphatase, YffH/AdpP family"/>
    <property type="match status" value="1"/>
</dbReference>
<dbReference type="GO" id="GO:0019144">
    <property type="term" value="F:ADP-sugar diphosphatase activity"/>
    <property type="evidence" value="ECO:0007669"/>
    <property type="project" value="TreeGrafter"/>
</dbReference>
<dbReference type="PROSITE" id="PS51462">
    <property type="entry name" value="NUDIX"/>
    <property type="match status" value="1"/>
</dbReference>
<comment type="catalytic activity">
    <reaction evidence="12">
        <text>ADP-D-ribose + H2O = D-ribose 5-phosphate + AMP + 2 H(+)</text>
        <dbReference type="Rhea" id="RHEA:10412"/>
        <dbReference type="ChEBI" id="CHEBI:15377"/>
        <dbReference type="ChEBI" id="CHEBI:15378"/>
        <dbReference type="ChEBI" id="CHEBI:57967"/>
        <dbReference type="ChEBI" id="CHEBI:78346"/>
        <dbReference type="ChEBI" id="CHEBI:456215"/>
        <dbReference type="EC" id="3.6.1.13"/>
    </reaction>
</comment>
<organism evidence="15">
    <name type="scientific">Sedimenticola thiotaurini</name>
    <dbReference type="NCBI Taxonomy" id="1543721"/>
    <lineage>
        <taxon>Bacteria</taxon>
        <taxon>Pseudomonadati</taxon>
        <taxon>Pseudomonadota</taxon>
        <taxon>Gammaproteobacteria</taxon>
        <taxon>Chromatiales</taxon>
        <taxon>Sedimenticolaceae</taxon>
        <taxon>Sedimenticola</taxon>
    </lineage>
</organism>
<dbReference type="InterPro" id="IPR020084">
    <property type="entry name" value="NUDIX_hydrolase_CS"/>
</dbReference>
<evidence type="ECO:0000256" key="10">
    <source>
        <dbReference type="ARBA" id="ARBA00030308"/>
    </source>
</evidence>
<proteinExistence type="inferred from homology"/>
<dbReference type="PANTHER" id="PTHR11839">
    <property type="entry name" value="UDP/ADP-SUGAR PYROPHOSPHATASE"/>
    <property type="match status" value="1"/>
</dbReference>
<keyword evidence="6" id="KW-0378">Hydrolase</keyword>
<dbReference type="EMBL" id="DRKP01000094">
    <property type="protein sequence ID" value="HEB96400.1"/>
    <property type="molecule type" value="Genomic_DNA"/>
</dbReference>
<evidence type="ECO:0000256" key="3">
    <source>
        <dbReference type="ARBA" id="ARBA00012453"/>
    </source>
</evidence>
<feature type="domain" description="Nudix hydrolase" evidence="14">
    <location>
        <begin position="44"/>
        <end position="187"/>
    </location>
</feature>
<dbReference type="CDD" id="cd24155">
    <property type="entry name" value="NUDIX_ADPRase"/>
    <property type="match status" value="1"/>
</dbReference>
<dbReference type="AlphaFoldDB" id="A0A831RKN2"/>
<keyword evidence="5 13" id="KW-0479">Metal-binding</keyword>
<evidence type="ECO:0000256" key="4">
    <source>
        <dbReference type="ARBA" id="ARBA00013297"/>
    </source>
</evidence>
<reference evidence="15" key="1">
    <citation type="journal article" date="2020" name="mSystems">
        <title>Genome- and Community-Level Interaction Insights into Carbon Utilization and Element Cycling Functions of Hydrothermarchaeota in Hydrothermal Sediment.</title>
        <authorList>
            <person name="Zhou Z."/>
            <person name="Liu Y."/>
            <person name="Xu W."/>
            <person name="Pan J."/>
            <person name="Luo Z.H."/>
            <person name="Li M."/>
        </authorList>
    </citation>
    <scope>NUCLEOTIDE SEQUENCE [LARGE SCALE GENOMIC DNA]</scope>
    <source>
        <strain evidence="15">HyVt-443</strain>
    </source>
</reference>
<comment type="function">
    <text evidence="8">Acts on ADP-mannose and ADP-glucose as well as ADP-ribose. Prevents glycogen biosynthesis. The reaction catalyzed by this enzyme is a limiting step of the gluconeogenic process.</text>
</comment>
<protein>
    <recommendedName>
        <fullName evidence="4">ADP-ribose pyrophosphatase</fullName>
        <ecNumber evidence="3">3.6.1.13</ecNumber>
    </recommendedName>
    <alternativeName>
        <fullName evidence="9">ADP-ribose diphosphatase</fullName>
    </alternativeName>
    <alternativeName>
        <fullName evidence="11">ADP-ribose phosphohydrolase</fullName>
    </alternativeName>
    <alternativeName>
        <fullName evidence="10">Adenosine diphosphoribose pyrophosphatase</fullName>
    </alternativeName>
</protein>
<dbReference type="GO" id="GO:0019693">
    <property type="term" value="P:ribose phosphate metabolic process"/>
    <property type="evidence" value="ECO:0007669"/>
    <property type="project" value="TreeGrafter"/>
</dbReference>
<evidence type="ECO:0000256" key="7">
    <source>
        <dbReference type="ARBA" id="ARBA00022842"/>
    </source>
</evidence>
<dbReference type="GO" id="GO:0046872">
    <property type="term" value="F:metal ion binding"/>
    <property type="evidence" value="ECO:0007669"/>
    <property type="project" value="UniProtKB-KW"/>
</dbReference>
<feature type="binding site" evidence="13">
    <location>
        <position position="101"/>
    </location>
    <ligand>
        <name>Mg(2+)</name>
        <dbReference type="ChEBI" id="CHEBI:18420"/>
        <label>1</label>
    </ligand>
</feature>
<evidence type="ECO:0000256" key="2">
    <source>
        <dbReference type="ARBA" id="ARBA00007482"/>
    </source>
</evidence>
<evidence type="ECO:0000256" key="12">
    <source>
        <dbReference type="ARBA" id="ARBA00049546"/>
    </source>
</evidence>
<dbReference type="GO" id="GO:0006753">
    <property type="term" value="P:nucleoside phosphate metabolic process"/>
    <property type="evidence" value="ECO:0007669"/>
    <property type="project" value="TreeGrafter"/>
</dbReference>
<dbReference type="GO" id="GO:0005829">
    <property type="term" value="C:cytosol"/>
    <property type="evidence" value="ECO:0007669"/>
    <property type="project" value="TreeGrafter"/>
</dbReference>
<dbReference type="Pfam" id="PF00293">
    <property type="entry name" value="NUDIX"/>
    <property type="match status" value="1"/>
</dbReference>
<dbReference type="InterPro" id="IPR015797">
    <property type="entry name" value="NUDIX_hydrolase-like_dom_sf"/>
</dbReference>
<evidence type="ECO:0000313" key="15">
    <source>
        <dbReference type="EMBL" id="HEB96400.1"/>
    </source>
</evidence>
<evidence type="ECO:0000256" key="5">
    <source>
        <dbReference type="ARBA" id="ARBA00022723"/>
    </source>
</evidence>
<evidence type="ECO:0000256" key="8">
    <source>
        <dbReference type="ARBA" id="ARBA00025164"/>
    </source>
</evidence>
<dbReference type="SUPFAM" id="SSF55811">
    <property type="entry name" value="Nudix"/>
    <property type="match status" value="1"/>
</dbReference>
<accession>A0A831RKN2</accession>
<evidence type="ECO:0000256" key="1">
    <source>
        <dbReference type="ARBA" id="ARBA00001946"/>
    </source>
</evidence>
<dbReference type="GO" id="GO:0047631">
    <property type="term" value="F:ADP-ribose diphosphatase activity"/>
    <property type="evidence" value="ECO:0007669"/>
    <property type="project" value="UniProtKB-EC"/>
</dbReference>
<sequence>MTGPVEIQAEEELYRGFLGLKRYRLRHRLFAGGTSPPLVRERVESYRAASVLLYDPVADQVVLIEQFRIGALEAGEGAWLLEVIGGIVDDDEPAEEVARREALEEAGCRILELLPICRFYVSPGYSSEQISLFCGRVDAASAGGIHGLEEEGEDIRVVVLPAEAALAELDGGRANSTSIVIALQWLALKRRWLRREWGVREGNGTVDG</sequence>
<keyword evidence="7 13" id="KW-0460">Magnesium</keyword>
<dbReference type="InterPro" id="IPR000086">
    <property type="entry name" value="NUDIX_hydrolase_dom"/>
</dbReference>
<dbReference type="InterPro" id="IPR004385">
    <property type="entry name" value="NDP_pyrophosphatase"/>
</dbReference>
<dbReference type="Proteomes" id="UP000886251">
    <property type="component" value="Unassembled WGS sequence"/>
</dbReference>
<comment type="cofactor">
    <cofactor evidence="1 13">
        <name>Mg(2+)</name>
        <dbReference type="ChEBI" id="CHEBI:18420"/>
    </cofactor>
</comment>
<comment type="caution">
    <text evidence="15">The sequence shown here is derived from an EMBL/GenBank/DDBJ whole genome shotgun (WGS) entry which is preliminary data.</text>
</comment>
<evidence type="ECO:0000256" key="11">
    <source>
        <dbReference type="ARBA" id="ARBA00033056"/>
    </source>
</evidence>
<name>A0A831RKN2_9GAMM</name>
<evidence type="ECO:0000256" key="13">
    <source>
        <dbReference type="PIRSR" id="PIRSR604385-2"/>
    </source>
</evidence>
<evidence type="ECO:0000256" key="6">
    <source>
        <dbReference type="ARBA" id="ARBA00022801"/>
    </source>
</evidence>
<dbReference type="PROSITE" id="PS00893">
    <property type="entry name" value="NUDIX_BOX"/>
    <property type="match status" value="1"/>
</dbReference>
<dbReference type="Gene3D" id="3.90.79.10">
    <property type="entry name" value="Nucleoside Triphosphate Pyrophosphohydrolase"/>
    <property type="match status" value="1"/>
</dbReference>
<feature type="binding site" evidence="13">
    <location>
        <position position="153"/>
    </location>
    <ligand>
        <name>Mg(2+)</name>
        <dbReference type="ChEBI" id="CHEBI:18420"/>
        <label>1</label>
    </ligand>
</feature>
<evidence type="ECO:0000256" key="9">
    <source>
        <dbReference type="ARBA" id="ARBA00030162"/>
    </source>
</evidence>
<feature type="binding site" evidence="13">
    <location>
        <position position="105"/>
    </location>
    <ligand>
        <name>Mg(2+)</name>
        <dbReference type="ChEBI" id="CHEBI:18420"/>
        <label>1</label>
    </ligand>
</feature>
<evidence type="ECO:0000259" key="14">
    <source>
        <dbReference type="PROSITE" id="PS51462"/>
    </source>
</evidence>
<dbReference type="EC" id="3.6.1.13" evidence="3"/>
<comment type="similarity">
    <text evidence="2">Belongs to the Nudix hydrolase family. NudF subfamily.</text>
</comment>